<dbReference type="EMBL" id="CP001857">
    <property type="protein sequence ID" value="ADB57398.1"/>
    <property type="molecule type" value="Genomic_DNA"/>
</dbReference>
<feature type="domain" description="PIN" evidence="1">
    <location>
        <begin position="2"/>
        <end position="103"/>
    </location>
</feature>
<dbReference type="STRING" id="572546.Arcpr_0328"/>
<dbReference type="InterPro" id="IPR041120">
    <property type="entry name" value="PIN_9"/>
</dbReference>
<dbReference type="AlphaFoldDB" id="D2RGH3"/>
<gene>
    <name evidence="2" type="ordered locus">Arcpr_0328</name>
</gene>
<evidence type="ECO:0000313" key="2">
    <source>
        <dbReference type="EMBL" id="ADB57398.1"/>
    </source>
</evidence>
<keyword evidence="3" id="KW-1185">Reference proteome</keyword>
<accession>D2RGH3</accession>
<dbReference type="InterPro" id="IPR029060">
    <property type="entry name" value="PIN-like_dom_sf"/>
</dbReference>
<reference evidence="2 3" key="1">
    <citation type="journal article" date="2010" name="Stand. Genomic Sci.">
        <title>Complete genome sequence of Archaeoglobus profundus type strain (AV18).</title>
        <authorList>
            <person name="von Jan M."/>
            <person name="Lapidus A."/>
            <person name="Del Rio T.G."/>
            <person name="Copeland A."/>
            <person name="Tice H."/>
            <person name="Cheng J.F."/>
            <person name="Lucas S."/>
            <person name="Chen F."/>
            <person name="Nolan M."/>
            <person name="Goodwin L."/>
            <person name="Han C."/>
            <person name="Pitluck S."/>
            <person name="Liolios K."/>
            <person name="Ivanova N."/>
            <person name="Mavromatis K."/>
            <person name="Ovchinnikova G."/>
            <person name="Chertkov O."/>
            <person name="Pati A."/>
            <person name="Chen A."/>
            <person name="Palaniappan K."/>
            <person name="Land M."/>
            <person name="Hauser L."/>
            <person name="Chang Y.J."/>
            <person name="Jeffries C.D."/>
            <person name="Saunders E."/>
            <person name="Brettin T."/>
            <person name="Detter J.C."/>
            <person name="Chain P."/>
            <person name="Eichinger K."/>
            <person name="Huber H."/>
            <person name="Spring S."/>
            <person name="Rohde M."/>
            <person name="Goker M."/>
            <person name="Wirth R."/>
            <person name="Woyke T."/>
            <person name="Bristow J."/>
            <person name="Eisen J.A."/>
            <person name="Markowitz V."/>
            <person name="Hugenholtz P."/>
            <person name="Kyrpides N.C."/>
            <person name="Klenk H.P."/>
        </authorList>
    </citation>
    <scope>NUCLEOTIDE SEQUENCE [LARGE SCALE GENOMIC DNA]</scope>
    <source>
        <strain evidence="3">DSM 5631 / JCM 9629 / NBRC 100127 / Av18</strain>
    </source>
</reference>
<dbReference type="InterPro" id="IPR002716">
    <property type="entry name" value="PIN_dom"/>
</dbReference>
<dbReference type="KEGG" id="apo:Arcpr_0328"/>
<organism evidence="2 3">
    <name type="scientific">Archaeoglobus profundus (strain DSM 5631 / JCM 9629 / NBRC 100127 / Av18)</name>
    <dbReference type="NCBI Taxonomy" id="572546"/>
    <lineage>
        <taxon>Archaea</taxon>
        <taxon>Methanobacteriati</taxon>
        <taxon>Methanobacteriota</taxon>
        <taxon>Archaeoglobi</taxon>
        <taxon>Archaeoglobales</taxon>
        <taxon>Archaeoglobaceae</taxon>
        <taxon>Archaeoglobus</taxon>
    </lineage>
</organism>
<dbReference type="HOGENOM" id="CLU_107892_1_0_2"/>
<dbReference type="PaxDb" id="572546-Arcpr_0328"/>
<name>D2RGH3_ARCPA</name>
<dbReference type="SUPFAM" id="SSF88723">
    <property type="entry name" value="PIN domain-like"/>
    <property type="match status" value="1"/>
</dbReference>
<sequence length="129" mass="15006">MRCAVIDTNVLMYSYLERVDIFSQLREMGFKKFYVPSKVVEELERLKISLTGKERQASKFALSLIERYCEVVDIEASGTDLALIELARSKNCVLITNDKKLKKMAKDLGIPIGYLRELKRIEIEDFYEE</sequence>
<evidence type="ECO:0000313" key="3">
    <source>
        <dbReference type="Proteomes" id="UP000001901"/>
    </source>
</evidence>
<dbReference type="CDD" id="cd09879">
    <property type="entry name" value="PIN_VapC_AF0591-like"/>
    <property type="match status" value="1"/>
</dbReference>
<evidence type="ECO:0000259" key="1">
    <source>
        <dbReference type="SMART" id="SM00670"/>
    </source>
</evidence>
<proteinExistence type="predicted"/>
<dbReference type="Gene3D" id="3.40.50.1010">
    <property type="entry name" value="5'-nuclease"/>
    <property type="match status" value="1"/>
</dbReference>
<dbReference type="SMART" id="SM00670">
    <property type="entry name" value="PINc"/>
    <property type="match status" value="1"/>
</dbReference>
<dbReference type="eggNOG" id="arCOG04312">
    <property type="taxonomic scope" value="Archaea"/>
</dbReference>
<dbReference type="GeneID" id="8738981"/>
<dbReference type="RefSeq" id="WP_012939734.1">
    <property type="nucleotide sequence ID" value="NC_013741.1"/>
</dbReference>
<protein>
    <submittedName>
        <fullName evidence="2">PilT protein domain protein</fullName>
    </submittedName>
</protein>
<dbReference type="Pfam" id="PF18477">
    <property type="entry name" value="PIN_9"/>
    <property type="match status" value="1"/>
</dbReference>
<dbReference type="Proteomes" id="UP000001901">
    <property type="component" value="Chromosome"/>
</dbReference>